<gene>
    <name evidence="3" type="primary">gfo_4</name>
    <name evidence="3" type="ORF">Pan216_22850</name>
</gene>
<evidence type="ECO:0000313" key="3">
    <source>
        <dbReference type="EMBL" id="QDU61429.1"/>
    </source>
</evidence>
<dbReference type="EMBL" id="CP036279">
    <property type="protein sequence ID" value="QDU61429.1"/>
    <property type="molecule type" value="Genomic_DNA"/>
</dbReference>
<evidence type="ECO:0000259" key="2">
    <source>
        <dbReference type="Pfam" id="PF19051"/>
    </source>
</evidence>
<proteinExistence type="predicted"/>
<reference evidence="3 4" key="1">
    <citation type="submission" date="2019-02" db="EMBL/GenBank/DDBJ databases">
        <title>Deep-cultivation of Planctomycetes and their phenomic and genomic characterization uncovers novel biology.</title>
        <authorList>
            <person name="Wiegand S."/>
            <person name="Jogler M."/>
            <person name="Boedeker C."/>
            <person name="Pinto D."/>
            <person name="Vollmers J."/>
            <person name="Rivas-Marin E."/>
            <person name="Kohn T."/>
            <person name="Peeters S.H."/>
            <person name="Heuer A."/>
            <person name="Rast P."/>
            <person name="Oberbeckmann S."/>
            <person name="Bunk B."/>
            <person name="Jeske O."/>
            <person name="Meyerdierks A."/>
            <person name="Storesund J.E."/>
            <person name="Kallscheuer N."/>
            <person name="Luecker S."/>
            <person name="Lage O.M."/>
            <person name="Pohl T."/>
            <person name="Merkel B.J."/>
            <person name="Hornburger P."/>
            <person name="Mueller R.-W."/>
            <person name="Bruemmer F."/>
            <person name="Labrenz M."/>
            <person name="Spormann A.M."/>
            <person name="Op den Camp H."/>
            <person name="Overmann J."/>
            <person name="Amann R."/>
            <person name="Jetten M.S.M."/>
            <person name="Mascher T."/>
            <person name="Medema M.H."/>
            <person name="Devos D.P."/>
            <person name="Kaster A.-K."/>
            <person name="Ovreas L."/>
            <person name="Rohde M."/>
            <person name="Galperin M.Y."/>
            <person name="Jogler C."/>
        </authorList>
    </citation>
    <scope>NUCLEOTIDE SEQUENCE [LARGE SCALE GENOMIC DNA]</scope>
    <source>
        <strain evidence="3 4">Pan216</strain>
    </source>
</reference>
<dbReference type="InterPro" id="IPR036291">
    <property type="entry name" value="NAD(P)-bd_dom_sf"/>
</dbReference>
<protein>
    <submittedName>
        <fullName evidence="3">Glucose--fructose oxidoreductase</fullName>
        <ecNumber evidence="3">1.1.99.28</ecNumber>
    </submittedName>
</protein>
<dbReference type="SUPFAM" id="SSF51735">
    <property type="entry name" value="NAD(P)-binding Rossmann-fold domains"/>
    <property type="match status" value="1"/>
</dbReference>
<dbReference type="OrthoDB" id="255433at2"/>
<accession>A0A518B364</accession>
<dbReference type="InterPro" id="IPR006311">
    <property type="entry name" value="TAT_signal"/>
</dbReference>
<dbReference type="GO" id="GO:0000166">
    <property type="term" value="F:nucleotide binding"/>
    <property type="evidence" value="ECO:0007669"/>
    <property type="project" value="InterPro"/>
</dbReference>
<dbReference type="InterPro" id="IPR043906">
    <property type="entry name" value="Gfo/Idh/MocA_OxRdtase_bact_C"/>
</dbReference>
<evidence type="ECO:0000259" key="1">
    <source>
        <dbReference type="Pfam" id="PF01408"/>
    </source>
</evidence>
<keyword evidence="4" id="KW-1185">Reference proteome</keyword>
<dbReference type="InterPro" id="IPR050463">
    <property type="entry name" value="Gfo/Idh/MocA_oxidrdct_glycsds"/>
</dbReference>
<dbReference type="Gene3D" id="3.30.360.10">
    <property type="entry name" value="Dihydrodipicolinate Reductase, domain 2"/>
    <property type="match status" value="1"/>
</dbReference>
<dbReference type="Gene3D" id="3.40.50.720">
    <property type="entry name" value="NAD(P)-binding Rossmann-like Domain"/>
    <property type="match status" value="1"/>
</dbReference>
<evidence type="ECO:0000313" key="4">
    <source>
        <dbReference type="Proteomes" id="UP000317093"/>
    </source>
</evidence>
<name>A0A518B364_9BACT</name>
<dbReference type="AlphaFoldDB" id="A0A518B364"/>
<dbReference type="RefSeq" id="WP_145258025.1">
    <property type="nucleotide sequence ID" value="NZ_CP036279.1"/>
</dbReference>
<dbReference type="GO" id="GO:0047061">
    <property type="term" value="F:glucose-fructose oxidoreductase activity"/>
    <property type="evidence" value="ECO:0007669"/>
    <property type="project" value="UniProtKB-EC"/>
</dbReference>
<dbReference type="EC" id="1.1.99.28" evidence="3"/>
<feature type="domain" description="Gfo/Idh/MocA-like oxidoreductase bacterial type C-terminal" evidence="2">
    <location>
        <begin position="192"/>
        <end position="295"/>
    </location>
</feature>
<dbReference type="PROSITE" id="PS51318">
    <property type="entry name" value="TAT"/>
    <property type="match status" value="1"/>
</dbReference>
<dbReference type="Pfam" id="PF19051">
    <property type="entry name" value="GFO_IDH_MocA_C2"/>
    <property type="match status" value="1"/>
</dbReference>
<organism evidence="3 4">
    <name type="scientific">Kolteria novifilia</name>
    <dbReference type="NCBI Taxonomy" id="2527975"/>
    <lineage>
        <taxon>Bacteria</taxon>
        <taxon>Pseudomonadati</taxon>
        <taxon>Planctomycetota</taxon>
        <taxon>Planctomycetia</taxon>
        <taxon>Kolteriales</taxon>
        <taxon>Kolteriaceae</taxon>
        <taxon>Kolteria</taxon>
    </lineage>
</organism>
<dbReference type="KEGG" id="knv:Pan216_22850"/>
<sequence length="459" mass="50317">MSKPAKKGMSRRKFVASAAASTFAFTYIPSRVWGANERVAVAGIGIGGKGYSDVMDVSNAGGQIVALCDVDDKQAKGSEKRPGLVKKFPDAPYFHDFREMLDKLGDKIDAVTVSTPDHTHTVASAMAMKKGKHVYCQKPLTRTIWEARYLTDLAKETGVATQMGNQAHAGEGVRRAVELVRAGVIGKVKEVHTWTNRPIWPQGMTELPKGAPVPETLAWDLWLGPADYTDYSPEYCPFKWRGWWAYGTGALGDMGCHIMDTPYWALDLKQPTKVSATSQGNTDVSGPKEATVTYTFPGNDYAHDGLTFAWYDGNRNPDMAIFEGLDLTSKDKEGKSQPIKYTKFDYLLIGDEGKLIGNRGNTNFIATDPKRVAEYKEKTPKTLPRCKNEDAEWLEACKGGPAAQSNFAQAGPFTEAVLLGNLAIRLNKTIEWDGAAMKATNAPEAAALIKPTYRSGWEL</sequence>
<feature type="domain" description="Gfo/Idh/MocA-like oxidoreductase N-terminal" evidence="1">
    <location>
        <begin position="38"/>
        <end position="164"/>
    </location>
</feature>
<dbReference type="Pfam" id="PF01408">
    <property type="entry name" value="GFO_IDH_MocA"/>
    <property type="match status" value="1"/>
</dbReference>
<dbReference type="InterPro" id="IPR000683">
    <property type="entry name" value="Gfo/Idh/MocA-like_OxRdtase_N"/>
</dbReference>
<dbReference type="PANTHER" id="PTHR43818:SF10">
    <property type="entry name" value="NADH-DEPENDENT DEHYDROGENASE-RELATED"/>
    <property type="match status" value="1"/>
</dbReference>
<dbReference type="PANTHER" id="PTHR43818">
    <property type="entry name" value="BCDNA.GH03377"/>
    <property type="match status" value="1"/>
</dbReference>
<keyword evidence="3" id="KW-0560">Oxidoreductase</keyword>
<dbReference type="Proteomes" id="UP000317093">
    <property type="component" value="Chromosome"/>
</dbReference>
<dbReference type="SUPFAM" id="SSF55347">
    <property type="entry name" value="Glyceraldehyde-3-phosphate dehydrogenase-like, C-terminal domain"/>
    <property type="match status" value="1"/>
</dbReference>